<evidence type="ECO:0000313" key="1">
    <source>
        <dbReference type="EMBL" id="KAF9449381.1"/>
    </source>
</evidence>
<comment type="caution">
    <text evidence="1">The sequence shown here is derived from an EMBL/GenBank/DDBJ whole genome shotgun (WGS) entry which is preliminary data.</text>
</comment>
<keyword evidence="2" id="KW-1185">Reference proteome</keyword>
<proteinExistence type="predicted"/>
<dbReference type="Proteomes" id="UP000807342">
    <property type="component" value="Unassembled WGS sequence"/>
</dbReference>
<protein>
    <submittedName>
        <fullName evidence="1">Uncharacterized protein</fullName>
    </submittedName>
</protein>
<dbReference type="EMBL" id="MU151132">
    <property type="protein sequence ID" value="KAF9449381.1"/>
    <property type="molecule type" value="Genomic_DNA"/>
</dbReference>
<evidence type="ECO:0000313" key="2">
    <source>
        <dbReference type="Proteomes" id="UP000807342"/>
    </source>
</evidence>
<accession>A0A9P5XGI3</accession>
<name>A0A9P5XGI3_9AGAR</name>
<dbReference type="AlphaFoldDB" id="A0A9P5XGI3"/>
<organism evidence="1 2">
    <name type="scientific">Macrolepiota fuliginosa MF-IS2</name>
    <dbReference type="NCBI Taxonomy" id="1400762"/>
    <lineage>
        <taxon>Eukaryota</taxon>
        <taxon>Fungi</taxon>
        <taxon>Dikarya</taxon>
        <taxon>Basidiomycota</taxon>
        <taxon>Agaricomycotina</taxon>
        <taxon>Agaricomycetes</taxon>
        <taxon>Agaricomycetidae</taxon>
        <taxon>Agaricales</taxon>
        <taxon>Agaricineae</taxon>
        <taxon>Agaricaceae</taxon>
        <taxon>Macrolepiota</taxon>
    </lineage>
</organism>
<sequence>MTIIAHLPIEIIQAIVDQVELPSRGKDLKNFRATCKYVDTILAPQVLSIAVFDLSDWRNARDLILMAAKQNHVHQFARTLKIQCLAPGGDANRPAPDIIIQRDGSYKHTDPLPKKDVLQAVQIISQYLPEALQHFHFLEVVHWRTHAFDVGDSNGALIDLLCSQENLQSVLIDMSRDIVPASPTRPAFQPERAIHHFSSDSYTRWIAVLRDCTSYSQ</sequence>
<dbReference type="OrthoDB" id="3541472at2759"/>
<reference evidence="1" key="1">
    <citation type="submission" date="2020-11" db="EMBL/GenBank/DDBJ databases">
        <authorList>
            <consortium name="DOE Joint Genome Institute"/>
            <person name="Ahrendt S."/>
            <person name="Riley R."/>
            <person name="Andreopoulos W."/>
            <person name="Labutti K."/>
            <person name="Pangilinan J."/>
            <person name="Ruiz-Duenas F.J."/>
            <person name="Barrasa J.M."/>
            <person name="Sanchez-Garcia M."/>
            <person name="Camarero S."/>
            <person name="Miyauchi S."/>
            <person name="Serrano A."/>
            <person name="Linde D."/>
            <person name="Babiker R."/>
            <person name="Drula E."/>
            <person name="Ayuso-Fernandez I."/>
            <person name="Pacheco R."/>
            <person name="Padilla G."/>
            <person name="Ferreira P."/>
            <person name="Barriuso J."/>
            <person name="Kellner H."/>
            <person name="Castanera R."/>
            <person name="Alfaro M."/>
            <person name="Ramirez L."/>
            <person name="Pisabarro A.G."/>
            <person name="Kuo A."/>
            <person name="Tritt A."/>
            <person name="Lipzen A."/>
            <person name="He G."/>
            <person name="Yan M."/>
            <person name="Ng V."/>
            <person name="Cullen D."/>
            <person name="Martin F."/>
            <person name="Rosso M.-N."/>
            <person name="Henrissat B."/>
            <person name="Hibbett D."/>
            <person name="Martinez A.T."/>
            <person name="Grigoriev I.V."/>
        </authorList>
    </citation>
    <scope>NUCLEOTIDE SEQUENCE</scope>
    <source>
        <strain evidence="1">MF-IS2</strain>
    </source>
</reference>
<gene>
    <name evidence="1" type="ORF">P691DRAFT_791175</name>
</gene>